<feature type="region of interest" description="Disordered" evidence="1">
    <location>
        <begin position="789"/>
        <end position="826"/>
    </location>
</feature>
<feature type="compositionally biased region" description="Polar residues" evidence="1">
    <location>
        <begin position="917"/>
        <end position="927"/>
    </location>
</feature>
<feature type="compositionally biased region" description="Basic and acidic residues" evidence="1">
    <location>
        <begin position="531"/>
        <end position="543"/>
    </location>
</feature>
<dbReference type="RefSeq" id="XP_007406991.1">
    <property type="nucleotide sequence ID" value="XM_007406929.1"/>
</dbReference>
<feature type="region of interest" description="Disordered" evidence="1">
    <location>
        <begin position="527"/>
        <end position="552"/>
    </location>
</feature>
<feature type="region of interest" description="Disordered" evidence="1">
    <location>
        <begin position="495"/>
        <end position="515"/>
    </location>
</feature>
<protein>
    <submittedName>
        <fullName evidence="2">Uncharacterized protein</fullName>
    </submittedName>
</protein>
<feature type="compositionally biased region" description="Polar residues" evidence="1">
    <location>
        <begin position="412"/>
        <end position="425"/>
    </location>
</feature>
<feature type="region of interest" description="Disordered" evidence="1">
    <location>
        <begin position="50"/>
        <end position="82"/>
    </location>
</feature>
<dbReference type="KEGG" id="mlr:MELLADRAFT_60868"/>
<feature type="compositionally biased region" description="Low complexity" evidence="1">
    <location>
        <begin position="400"/>
        <end position="411"/>
    </location>
</feature>
<dbReference type="InParanoid" id="F4RCR6"/>
<dbReference type="OrthoDB" id="2507744at2759"/>
<feature type="compositionally biased region" description="Polar residues" evidence="1">
    <location>
        <begin position="590"/>
        <end position="605"/>
    </location>
</feature>
<sequence length="1336" mass="149553">MRNSPIWMLVTTSIYGMGVYPAILNKPELASTSEHPLPTSLPVGLETAPAYRSPEESSPLLTHQNPLTESNSDIQSSTSHATHALSDVQSDVLMPLYQVGRPFLQLPSPPEPDIHLPVYQHGPTPVLHPTAPEVIPATFHPISSFVTPTTHTIPRHHVLEAPIAEDWSNPLHLGYQQSFAHQLQSIYHIPDVSSTFISPYQPISFYQPMSPYQPVLPYPQIPPYPHSPYPHSFGLQSSYPQSSYSYSSYPLSSYLHSSYPHVFYPDSSYPYMVPYNHPVTSSRAIHPMHSFSTPHISPFDFNKHSIYPPIEGTYTNFYHSLPFTLSSAPLVNPASHSATQSPQGTTFFHAGPQRFDNDFLMRSEKKNVSPIQTTKSSNTSGNSRSETLHTSSQKKMLKKPGVSDPSGSSSSRQVENQPMTVQRSIQKTRWKKPWKPKPNGMSATKLVKEKENLAMTPINSVLEDGSGERKGLPGEKILIGQHQVNIDSPQSNTLTTIPDLAPPDSQGLDKTTSGSHEEHLLQHLVASKASSHGDKTEFEREPKLAQATSSDAELQDLPSVFENTPVLDFKDSKLFPALKDTINSAKTLTTPLPSYKNSRPSSTNSKGEELSAVGPSSSNFVADTRNPDRMKKITTSLASPTLLGQEFIQPKKMESVRNGITTYEDRRADTVAAFDNLRVQLKRLTKHKDSGEQMSISEAPLHSPIKPSIESFDNSRPSEIAPFPGSGSSTQEKSKASASNSNNDGITQWRVSKAPKVDIPEDLSTSQKKSSRLLLEDLNLADPKLLSQNKKVESKFGPSNTRAITGSKGRDVKPDNQAPSSIEPPPVGRNFWSNVAPIISCLQVKTPFQFSAFLPSPTSRFLEWLKALSPRIWMGKNELAKDQSQMAAEASEDISKTKIEESHDSEGATGDGESVGSIPSSTRVQTHPSRRKRKKNLPIPASATSADKNEVGFHEELLKDSALHAISRILQINDNHDLLQIDLELMDYETLRARDDTDWVSILSWTKMHSEASEKEMDRRVQVLINQLNHYEILGKYHRAKKHLDSATIKRWETLFRIDELCPTLSHIDKSNNIEVKTTLDGVLLSIGEKEALTEVLGELELKQRIGLIDYMRQRDSTDRWWREDELQDARWQGHNVLDILQIGDLLQLGMTHNIAAVAPKATLMSLYERMHSRNKYPELYPIHATSWGESPEREWFHQNPTLWHKYQSRMRDLILKADFAILGESSLLKNLDLPPVSPWWSLGDLLMWSDEGVPLKKMAKVASKVGKDLHLTNFKQLTPNALEQLNWKHVFKGIDSDTKFKAKMCLETRAKWNIEENTSIFSSLMNKLTGKLFSN</sequence>
<evidence type="ECO:0000313" key="2">
    <source>
        <dbReference type="EMBL" id="EGG09937.1"/>
    </source>
</evidence>
<feature type="compositionally biased region" description="Polar residues" evidence="1">
    <location>
        <begin position="369"/>
        <end position="394"/>
    </location>
</feature>
<name>F4RCR6_MELLP</name>
<dbReference type="GeneID" id="18929625"/>
<dbReference type="Proteomes" id="UP000001072">
    <property type="component" value="Unassembled WGS sequence"/>
</dbReference>
<dbReference type="VEuPathDB" id="FungiDB:MELLADRAFT_60868"/>
<feature type="region of interest" description="Disordered" evidence="1">
    <location>
        <begin position="367"/>
        <end position="441"/>
    </location>
</feature>
<proteinExistence type="predicted"/>
<evidence type="ECO:0000313" key="3">
    <source>
        <dbReference type="Proteomes" id="UP000001072"/>
    </source>
</evidence>
<dbReference type="EMBL" id="GL883096">
    <property type="protein sequence ID" value="EGG09937.1"/>
    <property type="molecule type" value="Genomic_DNA"/>
</dbReference>
<feature type="region of interest" description="Disordered" evidence="1">
    <location>
        <begin position="686"/>
        <end position="768"/>
    </location>
</feature>
<feature type="region of interest" description="Disordered" evidence="1">
    <location>
        <begin position="590"/>
        <end position="624"/>
    </location>
</feature>
<accession>F4RCR6</accession>
<organism evidence="3">
    <name type="scientific">Melampsora larici-populina (strain 98AG31 / pathotype 3-4-7)</name>
    <name type="common">Poplar leaf rust fungus</name>
    <dbReference type="NCBI Taxonomy" id="747676"/>
    <lineage>
        <taxon>Eukaryota</taxon>
        <taxon>Fungi</taxon>
        <taxon>Dikarya</taxon>
        <taxon>Basidiomycota</taxon>
        <taxon>Pucciniomycotina</taxon>
        <taxon>Pucciniomycetes</taxon>
        <taxon>Pucciniales</taxon>
        <taxon>Melampsoraceae</taxon>
        <taxon>Melampsora</taxon>
    </lineage>
</organism>
<reference evidence="3" key="1">
    <citation type="journal article" date="2011" name="Proc. Natl. Acad. Sci. U.S.A.">
        <title>Obligate biotrophy features unraveled by the genomic analysis of rust fungi.</title>
        <authorList>
            <person name="Duplessis S."/>
            <person name="Cuomo C.A."/>
            <person name="Lin Y.-C."/>
            <person name="Aerts A."/>
            <person name="Tisserant E."/>
            <person name="Veneault-Fourrey C."/>
            <person name="Joly D.L."/>
            <person name="Hacquard S."/>
            <person name="Amselem J."/>
            <person name="Cantarel B.L."/>
            <person name="Chiu R."/>
            <person name="Coutinho P.M."/>
            <person name="Feau N."/>
            <person name="Field M."/>
            <person name="Frey P."/>
            <person name="Gelhaye E."/>
            <person name="Goldberg J."/>
            <person name="Grabherr M.G."/>
            <person name="Kodira C.D."/>
            <person name="Kohler A."/>
            <person name="Kuees U."/>
            <person name="Lindquist E.A."/>
            <person name="Lucas S.M."/>
            <person name="Mago R."/>
            <person name="Mauceli E."/>
            <person name="Morin E."/>
            <person name="Murat C."/>
            <person name="Pangilinan J.L."/>
            <person name="Park R."/>
            <person name="Pearson M."/>
            <person name="Quesneville H."/>
            <person name="Rouhier N."/>
            <person name="Sakthikumar S."/>
            <person name="Salamov A.A."/>
            <person name="Schmutz J."/>
            <person name="Selles B."/>
            <person name="Shapiro H."/>
            <person name="Tanguay P."/>
            <person name="Tuskan G.A."/>
            <person name="Henrissat B."/>
            <person name="Van de Peer Y."/>
            <person name="Rouze P."/>
            <person name="Ellis J.G."/>
            <person name="Dodds P.N."/>
            <person name="Schein J.E."/>
            <person name="Zhong S."/>
            <person name="Hamelin R.C."/>
            <person name="Grigoriev I.V."/>
            <person name="Szabo L.J."/>
            <person name="Martin F."/>
        </authorList>
    </citation>
    <scope>NUCLEOTIDE SEQUENCE [LARGE SCALE GENOMIC DNA]</scope>
    <source>
        <strain evidence="3">98AG31 / pathotype 3-4-7</strain>
    </source>
</reference>
<feature type="compositionally biased region" description="Basic and acidic residues" evidence="1">
    <location>
        <begin position="893"/>
        <end position="906"/>
    </location>
</feature>
<keyword evidence="3" id="KW-1185">Reference proteome</keyword>
<feature type="region of interest" description="Disordered" evidence="1">
    <location>
        <begin position="883"/>
        <end position="946"/>
    </location>
</feature>
<gene>
    <name evidence="2" type="ORF">MELLADRAFT_60868</name>
</gene>
<evidence type="ECO:0000256" key="1">
    <source>
        <dbReference type="SAM" id="MobiDB-lite"/>
    </source>
</evidence>
<dbReference type="HOGENOM" id="CLU_258707_0_0_1"/>
<feature type="compositionally biased region" description="Basic residues" evidence="1">
    <location>
        <begin position="426"/>
        <end position="435"/>
    </location>
</feature>
<feature type="compositionally biased region" description="Polar residues" evidence="1">
    <location>
        <begin position="59"/>
        <end position="81"/>
    </location>
</feature>